<evidence type="ECO:0000313" key="4">
    <source>
        <dbReference type="Proteomes" id="UP001386955"/>
    </source>
</evidence>
<feature type="region of interest" description="Disordered" evidence="1">
    <location>
        <begin position="37"/>
        <end position="57"/>
    </location>
</feature>
<proteinExistence type="predicted"/>
<evidence type="ECO:0000256" key="2">
    <source>
        <dbReference type="SAM" id="Phobius"/>
    </source>
</evidence>
<organism evidence="3 4">
    <name type="scientific">Psophocarpus tetragonolobus</name>
    <name type="common">Winged bean</name>
    <name type="synonym">Dolichos tetragonolobus</name>
    <dbReference type="NCBI Taxonomy" id="3891"/>
    <lineage>
        <taxon>Eukaryota</taxon>
        <taxon>Viridiplantae</taxon>
        <taxon>Streptophyta</taxon>
        <taxon>Embryophyta</taxon>
        <taxon>Tracheophyta</taxon>
        <taxon>Spermatophyta</taxon>
        <taxon>Magnoliopsida</taxon>
        <taxon>eudicotyledons</taxon>
        <taxon>Gunneridae</taxon>
        <taxon>Pentapetalae</taxon>
        <taxon>rosids</taxon>
        <taxon>fabids</taxon>
        <taxon>Fabales</taxon>
        <taxon>Fabaceae</taxon>
        <taxon>Papilionoideae</taxon>
        <taxon>50 kb inversion clade</taxon>
        <taxon>NPAAA clade</taxon>
        <taxon>indigoferoid/millettioid clade</taxon>
        <taxon>Phaseoleae</taxon>
        <taxon>Psophocarpus</taxon>
    </lineage>
</organism>
<keyword evidence="2" id="KW-0812">Transmembrane</keyword>
<name>A0AAN9S9J8_PSOTE</name>
<evidence type="ECO:0000313" key="3">
    <source>
        <dbReference type="EMBL" id="KAK7391115.1"/>
    </source>
</evidence>
<sequence length="103" mass="11353">MPSVVCVHLPSKIPIVGCKLMSYVLLRYPDKSVSTDGVPEMLLRDPPRSQGSGSSKGVDILFLSENNDVSTPQPNDKDEENFMPLLSLVLFIATFMGFFGYNL</sequence>
<dbReference type="EMBL" id="JAYMYS010000005">
    <property type="protein sequence ID" value="KAK7391115.1"/>
    <property type="molecule type" value="Genomic_DNA"/>
</dbReference>
<keyword evidence="4" id="KW-1185">Reference proteome</keyword>
<evidence type="ECO:0000256" key="1">
    <source>
        <dbReference type="SAM" id="MobiDB-lite"/>
    </source>
</evidence>
<comment type="caution">
    <text evidence="3">The sequence shown here is derived from an EMBL/GenBank/DDBJ whole genome shotgun (WGS) entry which is preliminary data.</text>
</comment>
<keyword evidence="2" id="KW-0472">Membrane</keyword>
<accession>A0AAN9S9J8</accession>
<dbReference type="Proteomes" id="UP001386955">
    <property type="component" value="Unassembled WGS sequence"/>
</dbReference>
<gene>
    <name evidence="3" type="ORF">VNO78_19491</name>
</gene>
<dbReference type="AlphaFoldDB" id="A0AAN9S9J8"/>
<protein>
    <submittedName>
        <fullName evidence="3">Uncharacterized protein</fullName>
    </submittedName>
</protein>
<feature type="transmembrane region" description="Helical" evidence="2">
    <location>
        <begin position="82"/>
        <end position="101"/>
    </location>
</feature>
<keyword evidence="2" id="KW-1133">Transmembrane helix</keyword>
<reference evidence="3 4" key="1">
    <citation type="submission" date="2024-01" db="EMBL/GenBank/DDBJ databases">
        <title>The genomes of 5 underutilized Papilionoideae crops provide insights into root nodulation and disease resistanc.</title>
        <authorList>
            <person name="Jiang F."/>
        </authorList>
    </citation>
    <scope>NUCLEOTIDE SEQUENCE [LARGE SCALE GENOMIC DNA]</scope>
    <source>
        <strain evidence="3">DUOXIRENSHENG_FW03</strain>
        <tissue evidence="3">Leaves</tissue>
    </source>
</reference>